<organism evidence="4 6">
    <name type="scientific">Nephila pilipes</name>
    <name type="common">Giant wood spider</name>
    <name type="synonym">Nephila maculata</name>
    <dbReference type="NCBI Taxonomy" id="299642"/>
    <lineage>
        <taxon>Eukaryota</taxon>
        <taxon>Metazoa</taxon>
        <taxon>Ecdysozoa</taxon>
        <taxon>Arthropoda</taxon>
        <taxon>Chelicerata</taxon>
        <taxon>Arachnida</taxon>
        <taxon>Araneae</taxon>
        <taxon>Araneomorphae</taxon>
        <taxon>Entelegynae</taxon>
        <taxon>Araneoidea</taxon>
        <taxon>Nephilidae</taxon>
        <taxon>Nephila</taxon>
    </lineage>
</organism>
<keyword evidence="6" id="KW-1185">Reference proteome</keyword>
<dbReference type="EMBL" id="BMAW01122294">
    <property type="protein sequence ID" value="GFT98273.1"/>
    <property type="molecule type" value="Genomic_DNA"/>
</dbReference>
<feature type="region of interest" description="Disordered" evidence="1">
    <location>
        <begin position="57"/>
        <end position="79"/>
    </location>
</feature>
<name>A0A8X6PZR4_NEPPI</name>
<dbReference type="EMBL" id="BMAW01117261">
    <property type="protein sequence ID" value="GFT74234.1"/>
    <property type="molecule type" value="Genomic_DNA"/>
</dbReference>
<evidence type="ECO:0000313" key="6">
    <source>
        <dbReference type="Proteomes" id="UP000887013"/>
    </source>
</evidence>
<evidence type="ECO:0000313" key="2">
    <source>
        <dbReference type="EMBL" id="GFS32326.1"/>
    </source>
</evidence>
<dbReference type="AlphaFoldDB" id="A0A8X6PZR4"/>
<evidence type="ECO:0000313" key="5">
    <source>
        <dbReference type="EMBL" id="GFU32319.1"/>
    </source>
</evidence>
<gene>
    <name evidence="5" type="ORF">NPIL_132551</name>
    <name evidence="3" type="ORF">NPIL_529421</name>
    <name evidence="2" type="ORF">NPIL_634811</name>
    <name evidence="4" type="ORF">NPIL_94841</name>
</gene>
<proteinExistence type="predicted"/>
<dbReference type="EMBL" id="BMAW01129866">
    <property type="protein sequence ID" value="GFU32319.1"/>
    <property type="molecule type" value="Genomic_DNA"/>
</dbReference>
<dbReference type="EMBL" id="BMAW01087939">
    <property type="protein sequence ID" value="GFS32326.1"/>
    <property type="molecule type" value="Genomic_DNA"/>
</dbReference>
<reference evidence="4" key="1">
    <citation type="submission" date="2020-08" db="EMBL/GenBank/DDBJ databases">
        <title>Multicomponent nature underlies the extraordinary mechanical properties of spider dragline silk.</title>
        <authorList>
            <person name="Kono N."/>
            <person name="Nakamura H."/>
            <person name="Mori M."/>
            <person name="Yoshida Y."/>
            <person name="Ohtoshi R."/>
            <person name="Malay A.D."/>
            <person name="Moran D.A.P."/>
            <person name="Tomita M."/>
            <person name="Numata K."/>
            <person name="Arakawa K."/>
        </authorList>
    </citation>
    <scope>NUCLEOTIDE SEQUENCE</scope>
</reference>
<comment type="caution">
    <text evidence="4">The sequence shown here is derived from an EMBL/GenBank/DDBJ whole genome shotgun (WGS) entry which is preliminary data.</text>
</comment>
<evidence type="ECO:0000256" key="1">
    <source>
        <dbReference type="SAM" id="MobiDB-lite"/>
    </source>
</evidence>
<dbReference type="Proteomes" id="UP000887013">
    <property type="component" value="Unassembled WGS sequence"/>
</dbReference>
<feature type="compositionally biased region" description="Basic and acidic residues" evidence="1">
    <location>
        <begin position="68"/>
        <end position="79"/>
    </location>
</feature>
<evidence type="ECO:0000313" key="4">
    <source>
        <dbReference type="EMBL" id="GFT98273.1"/>
    </source>
</evidence>
<protein>
    <submittedName>
        <fullName evidence="4">Uncharacterized protein</fullName>
    </submittedName>
</protein>
<accession>A0A8X6PZR4</accession>
<evidence type="ECO:0000313" key="3">
    <source>
        <dbReference type="EMBL" id="GFT74234.1"/>
    </source>
</evidence>
<sequence length="79" mass="8886">MARQEPNLSCNAYYRKKTRPVFKQISPSHSARASLSAGTEATSMLLTDSIPFWLFPRADPQNNSSESNKTESDITHRIT</sequence>